<evidence type="ECO:0000313" key="2">
    <source>
        <dbReference type="EMBL" id="SDF07256.1"/>
    </source>
</evidence>
<keyword evidence="3" id="KW-1185">Reference proteome</keyword>
<dbReference type="EMBL" id="FNBW01000001">
    <property type="protein sequence ID" value="SDF07256.1"/>
    <property type="molecule type" value="Genomic_DNA"/>
</dbReference>
<dbReference type="InterPro" id="IPR036866">
    <property type="entry name" value="RibonucZ/Hydroxyglut_hydro"/>
</dbReference>
<organism evidence="2 3">
    <name type="scientific">Thalassobaculum litoreum DSM 18839</name>
    <dbReference type="NCBI Taxonomy" id="1123362"/>
    <lineage>
        <taxon>Bacteria</taxon>
        <taxon>Pseudomonadati</taxon>
        <taxon>Pseudomonadota</taxon>
        <taxon>Alphaproteobacteria</taxon>
        <taxon>Rhodospirillales</taxon>
        <taxon>Thalassobaculaceae</taxon>
        <taxon>Thalassobaculum</taxon>
    </lineage>
</organism>
<evidence type="ECO:0000259" key="1">
    <source>
        <dbReference type="SMART" id="SM00849"/>
    </source>
</evidence>
<evidence type="ECO:0000313" key="3">
    <source>
        <dbReference type="Proteomes" id="UP000198615"/>
    </source>
</evidence>
<dbReference type="InterPro" id="IPR050662">
    <property type="entry name" value="Sec-metab_biosynth-thioest"/>
</dbReference>
<gene>
    <name evidence="2" type="ORF">SAMN05660686_00136</name>
</gene>
<dbReference type="AlphaFoldDB" id="A0A8G2BFF5"/>
<dbReference type="Gene3D" id="3.60.15.10">
    <property type="entry name" value="Ribonuclease Z/Hydroxyacylglutathione hydrolase-like"/>
    <property type="match status" value="1"/>
</dbReference>
<dbReference type="SMART" id="SM00849">
    <property type="entry name" value="Lactamase_B"/>
    <property type="match status" value="1"/>
</dbReference>
<reference evidence="2 3" key="1">
    <citation type="submission" date="2016-10" db="EMBL/GenBank/DDBJ databases">
        <authorList>
            <person name="Varghese N."/>
            <person name="Submissions S."/>
        </authorList>
    </citation>
    <scope>NUCLEOTIDE SEQUENCE [LARGE SCALE GENOMIC DNA]</scope>
    <source>
        <strain evidence="2 3">DSM 18839</strain>
    </source>
</reference>
<protein>
    <submittedName>
        <fullName evidence="2">Glyoxylase, beta-lactamase superfamily II</fullName>
    </submittedName>
</protein>
<dbReference type="InterPro" id="IPR001279">
    <property type="entry name" value="Metallo-B-lactamas"/>
</dbReference>
<dbReference type="Proteomes" id="UP000198615">
    <property type="component" value="Unassembled WGS sequence"/>
</dbReference>
<dbReference type="SUPFAM" id="SSF56281">
    <property type="entry name" value="Metallo-hydrolase/oxidoreductase"/>
    <property type="match status" value="1"/>
</dbReference>
<dbReference type="PANTHER" id="PTHR23131">
    <property type="entry name" value="ENDORIBONUCLEASE LACTB2"/>
    <property type="match status" value="1"/>
</dbReference>
<dbReference type="RefSeq" id="WP_093147451.1">
    <property type="nucleotide sequence ID" value="NZ_FNBW01000001.1"/>
</dbReference>
<proteinExistence type="predicted"/>
<dbReference type="Pfam" id="PF00753">
    <property type="entry name" value="Lactamase_B"/>
    <property type="match status" value="1"/>
</dbReference>
<dbReference type="OrthoDB" id="2971563at2"/>
<dbReference type="InterPro" id="IPR048933">
    <property type="entry name" value="B_lactamase-like_C"/>
</dbReference>
<name>A0A8G2BFF5_9PROT</name>
<dbReference type="InterPro" id="IPR036388">
    <property type="entry name" value="WH-like_DNA-bd_sf"/>
</dbReference>
<dbReference type="Gene3D" id="1.10.10.10">
    <property type="entry name" value="Winged helix-like DNA-binding domain superfamily/Winged helix DNA-binding domain"/>
    <property type="match status" value="1"/>
</dbReference>
<feature type="domain" description="Metallo-beta-lactamase" evidence="1">
    <location>
        <begin position="39"/>
        <end position="256"/>
    </location>
</feature>
<comment type="caution">
    <text evidence="2">The sequence shown here is derived from an EMBL/GenBank/DDBJ whole genome shotgun (WGS) entry which is preliminary data.</text>
</comment>
<dbReference type="PANTHER" id="PTHR23131:SF4">
    <property type="entry name" value="METALLO-BETA-LACTAMASE SUPERFAMILY POTEIN"/>
    <property type="match status" value="1"/>
</dbReference>
<sequence>MKTDVDYIFGETLPEPGTAMEVAPGIRWIRMPLPFALDHVNLFLLDDGEDGWVLVDTGAALKPTQDLWELVLANELQGKPISQIIVTHFHPDHVGNAGWLQERTGAPLWMSRTEWLSARVNRAEPPEQFQQYAPDFYSRAGLSDLLVGELRDLGNHFHSLVSPVPPIYRRISEETALEIGGRTWVPILSGGHSPEHICLYCPDDNMVLGGDFLLPRISPNVSVWWNEPEGNPLADYIRFLQNLDYMDDDILVLPSHDRPYRGLHERRADLIAHHHERFELALEVCAEPSTAADVMYQMFKRQLDAHQSRFAIGEALAHLNYLVEDGRLDRSLDESGVWRYRAEA</sequence>
<dbReference type="Pfam" id="PF21221">
    <property type="entry name" value="B_lactamase-like_C"/>
    <property type="match status" value="1"/>
</dbReference>
<accession>A0A8G2BFF5</accession>